<sequence length="1287" mass="149023">MESDSESNYELDNKEIYTDFNEETILDFYSLDSLSPSEWYDEDSEVSILLNKFDINSSFNLSGSCNSSSEDIQQTQVAIGDDADPLGIKDSVLNNRIQRKKTLAHINQTINQQGLNISRKEFDPILFLKEVHRGTSYRDLENGSENLRNLVEQRTEILKNLVKNYFEHFVNSKATIDSFYLDIKTQKRESSEEMGTKQFNTKLSSVIDMAKDLYGPILDRRNKAEKIRITLNILERWKFFFDLPRKLQECLRLRKIDNAVKNYKKGKYLIQSFTDDSDSSYQIVSSSRIPEGQQKVFDEVWSEVNITINQIHKYLYDQLSDPSVPMKIQEKNIFNLVSLDSKGDPVSFYLNQQFQWNLRLLSSIFTDHVSQMKDLKREIYNTGEKFNISQSQTNTKNVSMEILIDLLNENEKPPTHLYQKMDIKRLQRDIINLNSNINNYETYIGNEYDCQIWVKMSKVIKTLSSVLMKFLPDYWKLCMHYIEGRYDQDSFSKKKKNEAKEENDRAEKCQLIIRQMVELYTILISKILFLDNSFEELSEKTKSKFSDFYANCSDDGSSSDDDDDDDNEFTLESQNSLEGKREIIVIPLKKEDEKKVKKTQINNSLKKKKRKGVIGMSEEQEKEKQNSIIIDTSTTKSILYNPISHMSSIGNAAFAEANKEKGISKSKDITNDESNEYLKSSSSLAINIDSNSNNNIRKNEDKDYTIFSSPIKLNSLNNISIDSNENNSINEVDNKNDIDKNDSKYSLENGEVLFSVNFKKQMIPIECSLFVNSHPLIACYFLSIILKNISSTYNKIKALKYNKEDIILSPLHDLINNLKLRAVELISKNTIQESKTFFKYENWIMDDDIYVNLRLKASEDSSLFPISTLTRKPISVISKETESTTYEKSNTTLYIKLFYNFLKFIIRTLNVITKLHTSQESIILNDNLSKNSKRTNSMFSVKSSKSNFDFYKLEDDIELHEKLIKLIETCVIKSNFALLDSFHFLSVASESEILEVIESEKLNNPLIGTTNVKANENNSGEDIGSIGVLNDSISSELNTVNISSATTMVDHHKKPNKKFDIKNNDVKTLVIMSNIMAYNEVIFPKIKTFYENSFRCLSEEKVNELYESSKFLNSELFENYLKKKLIKIRVIVRNGILYSGFDWYYITVPHEVSPYITKLIIEIVKIHSQITDISRKLQHTMLSEIFLNLVQDLLEAFREIDHYSVAGMLQATLETEVIHQTLTNYEMEKTTEILNQIYQRVEKNVILDENTSSEGMTKMLNDVKSKLSQYQEQMSLITSCFTENVAK</sequence>
<keyword evidence="3" id="KW-0268">Exocytosis</keyword>
<reference evidence="5 6" key="1">
    <citation type="submission" date="2016-08" db="EMBL/GenBank/DDBJ databases">
        <title>Genomes of anaerobic fungi encode conserved fungal cellulosomes for biomass hydrolysis.</title>
        <authorList>
            <consortium name="DOE Joint Genome Institute"/>
            <person name="Haitjema C.H."/>
            <person name="Gilmore S.P."/>
            <person name="Henske J.K."/>
            <person name="Solomon K.V."/>
            <person name="De Groot R."/>
            <person name="Kuo A."/>
            <person name="Mondo S.J."/>
            <person name="Salamov A.A."/>
            <person name="Labutti K."/>
            <person name="Zhao Z."/>
            <person name="Chiniquy J."/>
            <person name="Barry K."/>
            <person name="Brewer H.M."/>
            <person name="Purvine S.O."/>
            <person name="Wright A.T."/>
            <person name="Boxma B."/>
            <person name="Van Alen T."/>
            <person name="Hackstein J.H."/>
            <person name="Baker S.E."/>
            <person name="Grigoriev I.V."/>
            <person name="O'Malley M.A."/>
        </authorList>
    </citation>
    <scope>NUCLEOTIDE SEQUENCE [LARGE SCALE GENOMIC DNA]</scope>
    <source>
        <strain evidence="6">finn</strain>
    </source>
</reference>
<keyword evidence="6" id="KW-1185">Reference proteome</keyword>
<dbReference type="STRING" id="1754191.A0A1Y1VF57"/>
<evidence type="ECO:0000313" key="5">
    <source>
        <dbReference type="EMBL" id="ORX54717.1"/>
    </source>
</evidence>
<dbReference type="EMBL" id="MCFH01000010">
    <property type="protein sequence ID" value="ORX54717.1"/>
    <property type="molecule type" value="Genomic_DNA"/>
</dbReference>
<name>A0A1Y1VF57_9FUNG</name>
<dbReference type="Proteomes" id="UP000193719">
    <property type="component" value="Unassembled WGS sequence"/>
</dbReference>
<comment type="caution">
    <text evidence="5">The sequence shown here is derived from an EMBL/GenBank/DDBJ whole genome shotgun (WGS) entry which is preliminary data.</text>
</comment>
<organism evidence="5 6">
    <name type="scientific">Piromyces finnis</name>
    <dbReference type="NCBI Taxonomy" id="1754191"/>
    <lineage>
        <taxon>Eukaryota</taxon>
        <taxon>Fungi</taxon>
        <taxon>Fungi incertae sedis</taxon>
        <taxon>Chytridiomycota</taxon>
        <taxon>Chytridiomycota incertae sedis</taxon>
        <taxon>Neocallimastigomycetes</taxon>
        <taxon>Neocallimastigales</taxon>
        <taxon>Neocallimastigaceae</taxon>
        <taxon>Piromyces</taxon>
    </lineage>
</organism>
<reference evidence="5 6" key="2">
    <citation type="submission" date="2016-08" db="EMBL/GenBank/DDBJ databases">
        <title>Pervasive Adenine N6-methylation of Active Genes in Fungi.</title>
        <authorList>
            <consortium name="DOE Joint Genome Institute"/>
            <person name="Mondo S.J."/>
            <person name="Dannebaum R.O."/>
            <person name="Kuo R.C."/>
            <person name="Labutti K."/>
            <person name="Haridas S."/>
            <person name="Kuo A."/>
            <person name="Salamov A."/>
            <person name="Ahrendt S.R."/>
            <person name="Lipzen A."/>
            <person name="Sullivan W."/>
            <person name="Andreopoulos W.B."/>
            <person name="Clum A."/>
            <person name="Lindquist E."/>
            <person name="Daum C."/>
            <person name="Ramamoorthy G.K."/>
            <person name="Gryganskyi A."/>
            <person name="Culley D."/>
            <person name="Magnuson J.K."/>
            <person name="James T.Y."/>
            <person name="O'Malley M.A."/>
            <person name="Stajich J.E."/>
            <person name="Spatafora J.W."/>
            <person name="Visel A."/>
            <person name="Grigoriev I.V."/>
        </authorList>
    </citation>
    <scope>NUCLEOTIDE SEQUENCE [LARGE SCALE GENOMIC DNA]</scope>
    <source>
        <strain evidence="6">finn</strain>
    </source>
</reference>
<evidence type="ECO:0000313" key="6">
    <source>
        <dbReference type="Proteomes" id="UP000193719"/>
    </source>
</evidence>
<comment type="similarity">
    <text evidence="1">Belongs to the SEC5 family.</text>
</comment>
<dbReference type="OrthoDB" id="26242at2759"/>
<evidence type="ECO:0000259" key="4">
    <source>
        <dbReference type="Pfam" id="PF15469"/>
    </source>
</evidence>
<dbReference type="PANTHER" id="PTHR13043:SF1">
    <property type="entry name" value="EXOCYST COMPLEX COMPONENT 2"/>
    <property type="match status" value="1"/>
</dbReference>
<evidence type="ECO:0000256" key="1">
    <source>
        <dbReference type="ARBA" id="ARBA00010578"/>
    </source>
</evidence>
<accession>A0A1Y1VF57</accession>
<proteinExistence type="inferred from homology"/>
<dbReference type="PANTHER" id="PTHR13043">
    <property type="entry name" value="EXOCYST COMPLEX COMPONENT SEC5"/>
    <property type="match status" value="1"/>
</dbReference>
<dbReference type="InterPro" id="IPR039481">
    <property type="entry name" value="EXOC2/Sec5_N_dom"/>
</dbReference>
<gene>
    <name evidence="5" type="ORF">BCR36DRAFT_321972</name>
</gene>
<dbReference type="GO" id="GO:0006893">
    <property type="term" value="P:Golgi to plasma membrane transport"/>
    <property type="evidence" value="ECO:0007669"/>
    <property type="project" value="InterPro"/>
</dbReference>
<feature type="domain" description="Exocyst complex component EXOC2/Sec5 N-terminal" evidence="4">
    <location>
        <begin position="84"/>
        <end position="1281"/>
    </location>
</feature>
<evidence type="ECO:0000256" key="2">
    <source>
        <dbReference type="ARBA" id="ARBA00022448"/>
    </source>
</evidence>
<dbReference type="GO" id="GO:0000145">
    <property type="term" value="C:exocyst"/>
    <property type="evidence" value="ECO:0007669"/>
    <property type="project" value="InterPro"/>
</dbReference>
<keyword evidence="2" id="KW-0813">Transport</keyword>
<dbReference type="InterPro" id="IPR029175">
    <property type="entry name" value="EXOC2/Sec5"/>
</dbReference>
<protein>
    <recommendedName>
        <fullName evidence="4">Exocyst complex component EXOC2/Sec5 N-terminal domain-containing protein</fullName>
    </recommendedName>
</protein>
<dbReference type="GO" id="GO:0006887">
    <property type="term" value="P:exocytosis"/>
    <property type="evidence" value="ECO:0007669"/>
    <property type="project" value="UniProtKB-KW"/>
</dbReference>
<dbReference type="Pfam" id="PF15469">
    <property type="entry name" value="Sec5"/>
    <property type="match status" value="1"/>
</dbReference>
<evidence type="ECO:0000256" key="3">
    <source>
        <dbReference type="ARBA" id="ARBA00022483"/>
    </source>
</evidence>